<dbReference type="AlphaFoldDB" id="A0A699U4B1"/>
<proteinExistence type="predicted"/>
<protein>
    <submittedName>
        <fullName evidence="2">Uncharacterized protein</fullName>
    </submittedName>
</protein>
<sequence>QQTHISQASGFGVDEGTGIIPGFPDVPTYESDEEISWKSSHEDDDDDVDDQSDADDADDD</sequence>
<feature type="region of interest" description="Disordered" evidence="1">
    <location>
        <begin position="1"/>
        <end position="60"/>
    </location>
</feature>
<name>A0A699U4B1_TANCI</name>
<feature type="compositionally biased region" description="Acidic residues" evidence="1">
    <location>
        <begin position="42"/>
        <end position="60"/>
    </location>
</feature>
<feature type="non-terminal residue" evidence="2">
    <location>
        <position position="1"/>
    </location>
</feature>
<dbReference type="EMBL" id="BKCJ011298412">
    <property type="protein sequence ID" value="GFD17177.1"/>
    <property type="molecule type" value="Genomic_DNA"/>
</dbReference>
<gene>
    <name evidence="2" type="ORF">Tci_889146</name>
</gene>
<accession>A0A699U4B1</accession>
<organism evidence="2">
    <name type="scientific">Tanacetum cinerariifolium</name>
    <name type="common">Dalmatian daisy</name>
    <name type="synonym">Chrysanthemum cinerariifolium</name>
    <dbReference type="NCBI Taxonomy" id="118510"/>
    <lineage>
        <taxon>Eukaryota</taxon>
        <taxon>Viridiplantae</taxon>
        <taxon>Streptophyta</taxon>
        <taxon>Embryophyta</taxon>
        <taxon>Tracheophyta</taxon>
        <taxon>Spermatophyta</taxon>
        <taxon>Magnoliopsida</taxon>
        <taxon>eudicotyledons</taxon>
        <taxon>Gunneridae</taxon>
        <taxon>Pentapetalae</taxon>
        <taxon>asterids</taxon>
        <taxon>campanulids</taxon>
        <taxon>Asterales</taxon>
        <taxon>Asteraceae</taxon>
        <taxon>Asteroideae</taxon>
        <taxon>Anthemideae</taxon>
        <taxon>Anthemidinae</taxon>
        <taxon>Tanacetum</taxon>
    </lineage>
</organism>
<comment type="caution">
    <text evidence="2">The sequence shown here is derived from an EMBL/GenBank/DDBJ whole genome shotgun (WGS) entry which is preliminary data.</text>
</comment>
<evidence type="ECO:0000256" key="1">
    <source>
        <dbReference type="SAM" id="MobiDB-lite"/>
    </source>
</evidence>
<evidence type="ECO:0000313" key="2">
    <source>
        <dbReference type="EMBL" id="GFD17177.1"/>
    </source>
</evidence>
<reference evidence="2" key="1">
    <citation type="journal article" date="2019" name="Sci. Rep.">
        <title>Draft genome of Tanacetum cinerariifolium, the natural source of mosquito coil.</title>
        <authorList>
            <person name="Yamashiro T."/>
            <person name="Shiraishi A."/>
            <person name="Satake H."/>
            <person name="Nakayama K."/>
        </authorList>
    </citation>
    <scope>NUCLEOTIDE SEQUENCE</scope>
</reference>